<keyword evidence="7 9" id="KW-0472">Membrane</keyword>
<dbReference type="CDD" id="cd06550">
    <property type="entry name" value="TM_ABC_iron-siderophores_like"/>
    <property type="match status" value="1"/>
</dbReference>
<feature type="transmembrane region" description="Helical" evidence="9">
    <location>
        <begin position="69"/>
        <end position="88"/>
    </location>
</feature>
<keyword evidence="11" id="KW-1185">Reference proteome</keyword>
<proteinExistence type="inferred from homology"/>
<evidence type="ECO:0000313" key="10">
    <source>
        <dbReference type="EMBL" id="QDU20854.1"/>
    </source>
</evidence>
<evidence type="ECO:0000256" key="3">
    <source>
        <dbReference type="ARBA" id="ARBA00022448"/>
    </source>
</evidence>
<dbReference type="Pfam" id="PF00950">
    <property type="entry name" value="ABC-3"/>
    <property type="match status" value="1"/>
</dbReference>
<dbReference type="PANTHER" id="PTHR30477:SF3">
    <property type="entry name" value="METAL TRANSPORT SYSTEM MEMBRANE PROTEIN CT_069-RELATED"/>
    <property type="match status" value="1"/>
</dbReference>
<keyword evidence="3 8" id="KW-0813">Transport</keyword>
<evidence type="ECO:0000256" key="2">
    <source>
        <dbReference type="ARBA" id="ARBA00008034"/>
    </source>
</evidence>
<keyword evidence="6 9" id="KW-1133">Transmembrane helix</keyword>
<evidence type="ECO:0000256" key="5">
    <source>
        <dbReference type="ARBA" id="ARBA00022692"/>
    </source>
</evidence>
<comment type="similarity">
    <text evidence="2 8">Belongs to the ABC-3 integral membrane protein family.</text>
</comment>
<evidence type="ECO:0000256" key="9">
    <source>
        <dbReference type="SAM" id="Phobius"/>
    </source>
</evidence>
<evidence type="ECO:0000256" key="6">
    <source>
        <dbReference type="ARBA" id="ARBA00022989"/>
    </source>
</evidence>
<dbReference type="AlphaFoldDB" id="A0A517XTS1"/>
<feature type="transmembrane region" description="Helical" evidence="9">
    <location>
        <begin position="266"/>
        <end position="287"/>
    </location>
</feature>
<protein>
    <submittedName>
        <fullName evidence="10">High-affinity zinc uptake system membrane protein ZnuB</fullName>
    </submittedName>
</protein>
<dbReference type="KEGG" id="uli:ETAA1_28160"/>
<evidence type="ECO:0000256" key="8">
    <source>
        <dbReference type="RuleBase" id="RU003943"/>
    </source>
</evidence>
<reference evidence="10 11" key="1">
    <citation type="submission" date="2019-02" db="EMBL/GenBank/DDBJ databases">
        <title>Deep-cultivation of Planctomycetes and their phenomic and genomic characterization uncovers novel biology.</title>
        <authorList>
            <person name="Wiegand S."/>
            <person name="Jogler M."/>
            <person name="Boedeker C."/>
            <person name="Pinto D."/>
            <person name="Vollmers J."/>
            <person name="Rivas-Marin E."/>
            <person name="Kohn T."/>
            <person name="Peeters S.H."/>
            <person name="Heuer A."/>
            <person name="Rast P."/>
            <person name="Oberbeckmann S."/>
            <person name="Bunk B."/>
            <person name="Jeske O."/>
            <person name="Meyerdierks A."/>
            <person name="Storesund J.E."/>
            <person name="Kallscheuer N."/>
            <person name="Luecker S."/>
            <person name="Lage O.M."/>
            <person name="Pohl T."/>
            <person name="Merkel B.J."/>
            <person name="Hornburger P."/>
            <person name="Mueller R.-W."/>
            <person name="Bruemmer F."/>
            <person name="Labrenz M."/>
            <person name="Spormann A.M."/>
            <person name="Op den Camp H."/>
            <person name="Overmann J."/>
            <person name="Amann R."/>
            <person name="Jetten M.S.M."/>
            <person name="Mascher T."/>
            <person name="Medema M.H."/>
            <person name="Devos D.P."/>
            <person name="Kaster A.-K."/>
            <person name="Ovreas L."/>
            <person name="Rohde M."/>
            <person name="Galperin M.Y."/>
            <person name="Jogler C."/>
        </authorList>
    </citation>
    <scope>NUCLEOTIDE SEQUENCE [LARGE SCALE GENOMIC DNA]</scope>
    <source>
        <strain evidence="10 11">ETA_A1</strain>
    </source>
</reference>
<evidence type="ECO:0000256" key="4">
    <source>
        <dbReference type="ARBA" id="ARBA00022475"/>
    </source>
</evidence>
<dbReference type="GO" id="GO:0055085">
    <property type="term" value="P:transmembrane transport"/>
    <property type="evidence" value="ECO:0007669"/>
    <property type="project" value="InterPro"/>
</dbReference>
<dbReference type="GO" id="GO:0010043">
    <property type="term" value="P:response to zinc ion"/>
    <property type="evidence" value="ECO:0007669"/>
    <property type="project" value="TreeGrafter"/>
</dbReference>
<feature type="transmembrane region" description="Helical" evidence="9">
    <location>
        <begin position="18"/>
        <end position="38"/>
    </location>
</feature>
<feature type="transmembrane region" description="Helical" evidence="9">
    <location>
        <begin position="146"/>
        <end position="164"/>
    </location>
</feature>
<keyword evidence="4" id="KW-1003">Cell membrane</keyword>
<dbReference type="Gene3D" id="1.10.3470.10">
    <property type="entry name" value="ABC transporter involved in vitamin B12 uptake, BtuC"/>
    <property type="match status" value="1"/>
</dbReference>
<evidence type="ECO:0000256" key="7">
    <source>
        <dbReference type="ARBA" id="ARBA00023136"/>
    </source>
</evidence>
<dbReference type="InterPro" id="IPR037294">
    <property type="entry name" value="ABC_BtuC-like"/>
</dbReference>
<evidence type="ECO:0000313" key="11">
    <source>
        <dbReference type="Proteomes" id="UP000319576"/>
    </source>
</evidence>
<name>A0A517XTS1_9BACT</name>
<feature type="transmembrane region" description="Helical" evidence="9">
    <location>
        <begin position="229"/>
        <end position="254"/>
    </location>
</feature>
<dbReference type="GO" id="GO:0043190">
    <property type="term" value="C:ATP-binding cassette (ABC) transporter complex"/>
    <property type="evidence" value="ECO:0007669"/>
    <property type="project" value="InterPro"/>
</dbReference>
<gene>
    <name evidence="10" type="primary">znuB_1</name>
    <name evidence="10" type="ORF">ETAA1_28160</name>
</gene>
<feature type="transmembrane region" description="Helical" evidence="9">
    <location>
        <begin position="189"/>
        <end position="217"/>
    </location>
</feature>
<evidence type="ECO:0000256" key="1">
    <source>
        <dbReference type="ARBA" id="ARBA00004651"/>
    </source>
</evidence>
<dbReference type="RefSeq" id="WP_145239127.1">
    <property type="nucleotide sequence ID" value="NZ_CP036273.1"/>
</dbReference>
<comment type="subcellular location">
    <subcellularLocation>
        <location evidence="1 8">Cell membrane</location>
        <topology evidence="1 8">Multi-pass membrane protein</topology>
    </subcellularLocation>
</comment>
<dbReference type="EMBL" id="CP036273">
    <property type="protein sequence ID" value="QDU20854.1"/>
    <property type="molecule type" value="Genomic_DNA"/>
</dbReference>
<dbReference type="OrthoDB" id="9788905at2"/>
<sequence length="297" mass="30366">MPADALLSLWESAAVRTVAAGTAGLGLAAGAVGTFAVLRRQSLQGDMVSHAALPGLAAAFLLGAREAGALVLGGAVAGWLAMLVVGAVTRRSRVPFDAALGGALAVFFGLGLVLMTYAQHHVPDASRHPLDRYLFGQAALLRDDDLLMIGRLGAAVALVLVLFWKEFKLLAFDPDYARSLGYPVRRLDLLLTTLTVVAVVVGLKAVGVVLMTALLVAPAAAARQWTNRLGGVVLLAGVFGAVSGAGGVVFSHLAPGNVSVPTGPTIVLTATAIVGLSLVFGTARGLAWAPLRRARAA</sequence>
<dbReference type="PANTHER" id="PTHR30477">
    <property type="entry name" value="ABC-TRANSPORTER METAL-BINDING PROTEIN"/>
    <property type="match status" value="1"/>
</dbReference>
<keyword evidence="5 8" id="KW-0812">Transmembrane</keyword>
<organism evidence="10 11">
    <name type="scientific">Urbifossiella limnaea</name>
    <dbReference type="NCBI Taxonomy" id="2528023"/>
    <lineage>
        <taxon>Bacteria</taxon>
        <taxon>Pseudomonadati</taxon>
        <taxon>Planctomycetota</taxon>
        <taxon>Planctomycetia</taxon>
        <taxon>Gemmatales</taxon>
        <taxon>Gemmataceae</taxon>
        <taxon>Urbifossiella</taxon>
    </lineage>
</organism>
<feature type="transmembrane region" description="Helical" evidence="9">
    <location>
        <begin position="100"/>
        <end position="118"/>
    </location>
</feature>
<dbReference type="InterPro" id="IPR001626">
    <property type="entry name" value="ABC_TroCD"/>
</dbReference>
<dbReference type="SUPFAM" id="SSF81345">
    <property type="entry name" value="ABC transporter involved in vitamin B12 uptake, BtuC"/>
    <property type="match status" value="1"/>
</dbReference>
<accession>A0A517XTS1</accession>
<dbReference type="Proteomes" id="UP000319576">
    <property type="component" value="Chromosome"/>
</dbReference>